<name>A0A8S1HNC1_9PELO</name>
<sequence>MLLLRTYAFATARKMSAAANQGKHLIAVCQLTSVHDLEKNFETARRMVEHAADRQCKMVFFPECFDYVGRTRDENVELAMATDCDYMQQYRDLAKKHKLWLSLGGLHHKDPNDSKRPWNTHLIIDEDGKTRAEYKKLHLFDLEIPGQVRLIESEFSKAGTQV</sequence>
<keyword evidence="3" id="KW-1185">Reference proteome</keyword>
<proteinExistence type="predicted"/>
<dbReference type="SUPFAM" id="SSF56317">
    <property type="entry name" value="Carbon-nitrogen hydrolase"/>
    <property type="match status" value="1"/>
</dbReference>
<dbReference type="Pfam" id="PF00795">
    <property type="entry name" value="CN_hydrolase"/>
    <property type="match status" value="1"/>
</dbReference>
<reference evidence="2" key="1">
    <citation type="submission" date="2020-10" db="EMBL/GenBank/DDBJ databases">
        <authorList>
            <person name="Kikuchi T."/>
        </authorList>
    </citation>
    <scope>NUCLEOTIDE SEQUENCE</scope>
    <source>
        <strain evidence="2">NKZ352</strain>
    </source>
</reference>
<dbReference type="PROSITE" id="PS50263">
    <property type="entry name" value="CN_HYDROLASE"/>
    <property type="match status" value="1"/>
</dbReference>
<dbReference type="OrthoDB" id="680339at2759"/>
<dbReference type="InterPro" id="IPR036526">
    <property type="entry name" value="C-N_Hydrolase_sf"/>
</dbReference>
<dbReference type="Proteomes" id="UP000835052">
    <property type="component" value="Unassembled WGS sequence"/>
</dbReference>
<accession>A0A8S1HNC1</accession>
<dbReference type="GO" id="GO:0006139">
    <property type="term" value="P:nucleobase-containing compound metabolic process"/>
    <property type="evidence" value="ECO:0007669"/>
    <property type="project" value="TreeGrafter"/>
</dbReference>
<dbReference type="PANTHER" id="PTHR23088">
    <property type="entry name" value="NITRILASE-RELATED"/>
    <property type="match status" value="1"/>
</dbReference>
<dbReference type="PANTHER" id="PTHR23088:SF27">
    <property type="entry name" value="DEAMINATED GLUTATHIONE AMIDASE"/>
    <property type="match status" value="1"/>
</dbReference>
<evidence type="ECO:0000313" key="3">
    <source>
        <dbReference type="Proteomes" id="UP000835052"/>
    </source>
</evidence>
<dbReference type="Gene3D" id="3.60.110.10">
    <property type="entry name" value="Carbon-nitrogen hydrolase"/>
    <property type="match status" value="1"/>
</dbReference>
<gene>
    <name evidence="2" type="ORF">CAUJ_LOCUS14062</name>
</gene>
<dbReference type="EMBL" id="CAJGYM010000116">
    <property type="protein sequence ID" value="CAD6198156.1"/>
    <property type="molecule type" value="Genomic_DNA"/>
</dbReference>
<comment type="caution">
    <text evidence="2">The sequence shown here is derived from an EMBL/GenBank/DDBJ whole genome shotgun (WGS) entry which is preliminary data.</text>
</comment>
<dbReference type="GO" id="GO:0047710">
    <property type="term" value="F:bis(5'-adenosyl)-triphosphatase activity"/>
    <property type="evidence" value="ECO:0007669"/>
    <property type="project" value="TreeGrafter"/>
</dbReference>
<evidence type="ECO:0000259" key="1">
    <source>
        <dbReference type="PROSITE" id="PS50263"/>
    </source>
</evidence>
<dbReference type="AlphaFoldDB" id="A0A8S1HNC1"/>
<dbReference type="InterPro" id="IPR003010">
    <property type="entry name" value="C-N_Hydrolase"/>
</dbReference>
<organism evidence="2 3">
    <name type="scientific">Caenorhabditis auriculariae</name>
    <dbReference type="NCBI Taxonomy" id="2777116"/>
    <lineage>
        <taxon>Eukaryota</taxon>
        <taxon>Metazoa</taxon>
        <taxon>Ecdysozoa</taxon>
        <taxon>Nematoda</taxon>
        <taxon>Chromadorea</taxon>
        <taxon>Rhabditida</taxon>
        <taxon>Rhabditina</taxon>
        <taxon>Rhabditomorpha</taxon>
        <taxon>Rhabditoidea</taxon>
        <taxon>Rhabditidae</taxon>
        <taxon>Peloderinae</taxon>
        <taxon>Caenorhabditis</taxon>
    </lineage>
</organism>
<protein>
    <recommendedName>
        <fullName evidence="1">CN hydrolase domain-containing protein</fullName>
    </recommendedName>
</protein>
<feature type="domain" description="CN hydrolase" evidence="1">
    <location>
        <begin position="24"/>
        <end position="162"/>
    </location>
</feature>
<evidence type="ECO:0000313" key="2">
    <source>
        <dbReference type="EMBL" id="CAD6198156.1"/>
    </source>
</evidence>